<dbReference type="EMBL" id="JAMTCD010000005">
    <property type="protein sequence ID" value="MCT7941215.1"/>
    <property type="molecule type" value="Genomic_DNA"/>
</dbReference>
<dbReference type="InterPro" id="IPR000524">
    <property type="entry name" value="Tscrpt_reg_HTH_GntR"/>
</dbReference>
<evidence type="ECO:0000313" key="5">
    <source>
        <dbReference type="EMBL" id="MCT7941215.1"/>
    </source>
</evidence>
<evidence type="ECO:0000256" key="3">
    <source>
        <dbReference type="ARBA" id="ARBA00023163"/>
    </source>
</evidence>
<dbReference type="GO" id="GO:0003700">
    <property type="term" value="F:DNA-binding transcription factor activity"/>
    <property type="evidence" value="ECO:0007669"/>
    <property type="project" value="InterPro"/>
</dbReference>
<dbReference type="GO" id="GO:0003677">
    <property type="term" value="F:DNA binding"/>
    <property type="evidence" value="ECO:0007669"/>
    <property type="project" value="UniProtKB-KW"/>
</dbReference>
<dbReference type="Pfam" id="PF07729">
    <property type="entry name" value="FCD"/>
    <property type="match status" value="1"/>
</dbReference>
<dbReference type="SMART" id="SM00895">
    <property type="entry name" value="FCD"/>
    <property type="match status" value="1"/>
</dbReference>
<dbReference type="NCBIfam" id="NF003011">
    <property type="entry name" value="PRK03837.1"/>
    <property type="match status" value="1"/>
</dbReference>
<name>A0A9X2WL98_9GAMM</name>
<dbReference type="PANTHER" id="PTHR43537:SF53">
    <property type="entry name" value="HTH-TYPE TRANSCRIPTIONAL REPRESSOR NANR"/>
    <property type="match status" value="1"/>
</dbReference>
<protein>
    <submittedName>
        <fullName evidence="5">Transcriptional regulator NanR</fullName>
    </submittedName>
</protein>
<dbReference type="InterPro" id="IPR011711">
    <property type="entry name" value="GntR_C"/>
</dbReference>
<proteinExistence type="predicted"/>
<dbReference type="Gene3D" id="1.20.120.530">
    <property type="entry name" value="GntR ligand-binding domain-like"/>
    <property type="match status" value="1"/>
</dbReference>
<dbReference type="InterPro" id="IPR036390">
    <property type="entry name" value="WH_DNA-bd_sf"/>
</dbReference>
<evidence type="ECO:0000259" key="4">
    <source>
        <dbReference type="PROSITE" id="PS50949"/>
    </source>
</evidence>
<accession>A0A9X2WL98</accession>
<dbReference type="SUPFAM" id="SSF46785">
    <property type="entry name" value="Winged helix' DNA-binding domain"/>
    <property type="match status" value="1"/>
</dbReference>
<organism evidence="5 6">
    <name type="scientific">Shewanella holmiensis</name>
    <dbReference type="NCBI Taxonomy" id="2952222"/>
    <lineage>
        <taxon>Bacteria</taxon>
        <taxon>Pseudomonadati</taxon>
        <taxon>Pseudomonadota</taxon>
        <taxon>Gammaproteobacteria</taxon>
        <taxon>Alteromonadales</taxon>
        <taxon>Shewanellaceae</taxon>
        <taxon>Shewanella</taxon>
    </lineage>
</organism>
<sequence>MPITIKRPVERKKLSETVEEELELMIRQGEIAEGDALPSERELMAAFGVGRPSIRDALSALARKGLVKISSGERTRVTRPSPEAIISELSGMSKDFLSQPNGLQYFDQLRSFFESSLVRHAAEFATPEQIKELEKAVELNGKAINNENQFKKTDIYFHRVIASIPGNPIFLAIHQALVDWVIDARPAKTNIQELNTRSHQDHLEILACIKNHDVEGADKKLTQHIQYVFDKYYAQK</sequence>
<comment type="caution">
    <text evidence="5">The sequence shown here is derived from an EMBL/GenBank/DDBJ whole genome shotgun (WGS) entry which is preliminary data.</text>
</comment>
<evidence type="ECO:0000256" key="1">
    <source>
        <dbReference type="ARBA" id="ARBA00023015"/>
    </source>
</evidence>
<dbReference type="SMART" id="SM00345">
    <property type="entry name" value="HTH_GNTR"/>
    <property type="match status" value="1"/>
</dbReference>
<keyword evidence="1" id="KW-0805">Transcription regulation</keyword>
<keyword evidence="2" id="KW-0238">DNA-binding</keyword>
<evidence type="ECO:0000313" key="6">
    <source>
        <dbReference type="Proteomes" id="UP001155546"/>
    </source>
</evidence>
<dbReference type="RefSeq" id="WP_261297634.1">
    <property type="nucleotide sequence ID" value="NZ_JAMTCD010000005.1"/>
</dbReference>
<feature type="domain" description="HTH gntR-type" evidence="4">
    <location>
        <begin position="12"/>
        <end position="80"/>
    </location>
</feature>
<dbReference type="CDD" id="cd07377">
    <property type="entry name" value="WHTH_GntR"/>
    <property type="match status" value="1"/>
</dbReference>
<dbReference type="SUPFAM" id="SSF48008">
    <property type="entry name" value="GntR ligand-binding domain-like"/>
    <property type="match status" value="1"/>
</dbReference>
<evidence type="ECO:0000256" key="2">
    <source>
        <dbReference type="ARBA" id="ARBA00023125"/>
    </source>
</evidence>
<dbReference type="AlphaFoldDB" id="A0A9X2WL98"/>
<keyword evidence="6" id="KW-1185">Reference proteome</keyword>
<dbReference type="InterPro" id="IPR008920">
    <property type="entry name" value="TF_FadR/GntR_C"/>
</dbReference>
<dbReference type="InterPro" id="IPR036388">
    <property type="entry name" value="WH-like_DNA-bd_sf"/>
</dbReference>
<dbReference type="Proteomes" id="UP001155546">
    <property type="component" value="Unassembled WGS sequence"/>
</dbReference>
<reference evidence="5" key="1">
    <citation type="journal article" date="2023" name="Int. J. Syst. Evol. Microbiol.">
        <title>&lt;i&gt;Shewanella septentrionalis&lt;/i&gt; sp. nov. and &lt;i&gt;Shewanella holmiensis&lt;/i&gt; sp. nov., isolated from Baltic Sea water and sediments.</title>
        <authorList>
            <person name="Martin-Rodriguez A.J."/>
            <person name="Thorell K."/>
            <person name="Joffre E."/>
            <person name="Jensie-Markopoulos S."/>
            <person name="Moore E.R.B."/>
            <person name="Sjoling A."/>
        </authorList>
    </citation>
    <scope>NUCLEOTIDE SEQUENCE</scope>
    <source>
        <strain evidence="5">SP1S2-7</strain>
    </source>
</reference>
<dbReference type="PANTHER" id="PTHR43537">
    <property type="entry name" value="TRANSCRIPTIONAL REGULATOR, GNTR FAMILY"/>
    <property type="match status" value="1"/>
</dbReference>
<keyword evidence="3" id="KW-0804">Transcription</keyword>
<dbReference type="Gene3D" id="1.10.10.10">
    <property type="entry name" value="Winged helix-like DNA-binding domain superfamily/Winged helix DNA-binding domain"/>
    <property type="match status" value="1"/>
</dbReference>
<gene>
    <name evidence="5" type="ORF">NE535_05315</name>
</gene>
<dbReference type="Pfam" id="PF00392">
    <property type="entry name" value="GntR"/>
    <property type="match status" value="1"/>
</dbReference>
<dbReference type="PRINTS" id="PR00035">
    <property type="entry name" value="HTHGNTR"/>
</dbReference>
<dbReference type="PROSITE" id="PS50949">
    <property type="entry name" value="HTH_GNTR"/>
    <property type="match status" value="1"/>
</dbReference>